<dbReference type="EMBL" id="BEXA01000001">
    <property type="protein sequence ID" value="GAY72169.1"/>
    <property type="molecule type" value="Genomic_DNA"/>
</dbReference>
<sequence>MSQTQIIELINQYGYWGIIFLIALENIFPPIPSELVLVFAGYLTLTSNLSIIGTVVAATVGAYVGALALYGVGRLLSVQQLEKILSGKIGKVLRLKHGDISKAGDFFSKYGGKAILFGRCVPVVRSLISIPAGMVNYAFMKFTCFTIIGTLVWNTILILIGHYAGQAWQQILEVVDDWLVIILIGAIVAVGAIIYYRYRRNKIKD</sequence>
<keyword evidence="9" id="KW-0378">Hydrolase</keyword>
<comment type="caution">
    <text evidence="9">The sequence shown here is derived from an EMBL/GenBank/DDBJ whole genome shotgun (WGS) entry which is preliminary data.</text>
</comment>
<evidence type="ECO:0000313" key="10">
    <source>
        <dbReference type="Proteomes" id="UP000286974"/>
    </source>
</evidence>
<evidence type="ECO:0000256" key="7">
    <source>
        <dbReference type="SAM" id="Phobius"/>
    </source>
</evidence>
<comment type="subcellular location">
    <subcellularLocation>
        <location evidence="1">Cell membrane</location>
        <topology evidence="1">Multi-pass membrane protein</topology>
    </subcellularLocation>
</comment>
<evidence type="ECO:0000259" key="8">
    <source>
        <dbReference type="Pfam" id="PF09335"/>
    </source>
</evidence>
<protein>
    <submittedName>
        <fullName evidence="9">Alkaline phosphatase</fullName>
        <ecNumber evidence="9">3.1.3.1</ecNumber>
    </submittedName>
</protein>
<dbReference type="InterPro" id="IPR051311">
    <property type="entry name" value="DedA_domain"/>
</dbReference>
<feature type="transmembrane region" description="Helical" evidence="7">
    <location>
        <begin position="142"/>
        <end position="163"/>
    </location>
</feature>
<feature type="transmembrane region" description="Helical" evidence="7">
    <location>
        <begin position="12"/>
        <end position="31"/>
    </location>
</feature>
<dbReference type="PANTHER" id="PTHR42709:SF6">
    <property type="entry name" value="UNDECAPRENYL PHOSPHATE TRANSPORTER A"/>
    <property type="match status" value="1"/>
</dbReference>
<keyword evidence="6 7" id="KW-0472">Membrane</keyword>
<feature type="transmembrane region" description="Helical" evidence="7">
    <location>
        <begin position="51"/>
        <end position="73"/>
    </location>
</feature>
<dbReference type="OrthoDB" id="9813426at2"/>
<keyword evidence="5 7" id="KW-1133">Transmembrane helix</keyword>
<comment type="similarity">
    <text evidence="2">Belongs to the DedA family.</text>
</comment>
<dbReference type="AlphaFoldDB" id="A0A401FII4"/>
<organism evidence="9 10">
    <name type="scientific">Lentilactobacillus kosonis</name>
    <dbReference type="NCBI Taxonomy" id="2810561"/>
    <lineage>
        <taxon>Bacteria</taxon>
        <taxon>Bacillati</taxon>
        <taxon>Bacillota</taxon>
        <taxon>Bacilli</taxon>
        <taxon>Lactobacillales</taxon>
        <taxon>Lactobacillaceae</taxon>
        <taxon>Lentilactobacillus</taxon>
    </lineage>
</organism>
<dbReference type="RefSeq" id="WP_125007696.1">
    <property type="nucleotide sequence ID" value="NZ_BEXA01000001.1"/>
</dbReference>
<evidence type="ECO:0000256" key="6">
    <source>
        <dbReference type="ARBA" id="ARBA00023136"/>
    </source>
</evidence>
<dbReference type="EC" id="3.1.3.1" evidence="9"/>
<dbReference type="PANTHER" id="PTHR42709">
    <property type="entry name" value="ALKALINE PHOSPHATASE LIKE PROTEIN"/>
    <property type="match status" value="1"/>
</dbReference>
<evidence type="ECO:0000256" key="2">
    <source>
        <dbReference type="ARBA" id="ARBA00010792"/>
    </source>
</evidence>
<evidence type="ECO:0000313" key="9">
    <source>
        <dbReference type="EMBL" id="GAY72169.1"/>
    </source>
</evidence>
<gene>
    <name evidence="9" type="ORF">NBRC111893_315</name>
</gene>
<dbReference type="GO" id="GO:0004035">
    <property type="term" value="F:alkaline phosphatase activity"/>
    <property type="evidence" value="ECO:0007669"/>
    <property type="project" value="UniProtKB-EC"/>
</dbReference>
<dbReference type="Proteomes" id="UP000286974">
    <property type="component" value="Unassembled WGS sequence"/>
</dbReference>
<keyword evidence="10" id="KW-1185">Reference proteome</keyword>
<evidence type="ECO:0000256" key="1">
    <source>
        <dbReference type="ARBA" id="ARBA00004651"/>
    </source>
</evidence>
<keyword evidence="3" id="KW-1003">Cell membrane</keyword>
<dbReference type="InterPro" id="IPR032816">
    <property type="entry name" value="VTT_dom"/>
</dbReference>
<evidence type="ECO:0000256" key="4">
    <source>
        <dbReference type="ARBA" id="ARBA00022692"/>
    </source>
</evidence>
<feature type="transmembrane region" description="Helical" evidence="7">
    <location>
        <begin position="178"/>
        <end position="198"/>
    </location>
</feature>
<accession>A0A401FII4</accession>
<keyword evidence="4 7" id="KW-0812">Transmembrane</keyword>
<evidence type="ECO:0000256" key="5">
    <source>
        <dbReference type="ARBA" id="ARBA00022989"/>
    </source>
</evidence>
<dbReference type="GO" id="GO:0005886">
    <property type="term" value="C:plasma membrane"/>
    <property type="evidence" value="ECO:0007669"/>
    <property type="project" value="UniProtKB-SubCell"/>
</dbReference>
<dbReference type="Pfam" id="PF09335">
    <property type="entry name" value="VTT_dom"/>
    <property type="match status" value="1"/>
</dbReference>
<reference evidence="9 10" key="1">
    <citation type="submission" date="2017-11" db="EMBL/GenBank/DDBJ databases">
        <title>Draft Genome Sequence of Lactobacillus curieae NBRC 111893 isolated from Koso, a Japanese sugar-Vegetable Fermented Beverage.</title>
        <authorList>
            <person name="Chiou T.Y."/>
            <person name="Oshima K."/>
            <person name="Suda W."/>
            <person name="Hattori M."/>
            <person name="Takahashi T."/>
        </authorList>
    </citation>
    <scope>NUCLEOTIDE SEQUENCE [LARGE SCALE GENOMIC DNA]</scope>
    <source>
        <strain evidence="9 10">NBRC111893</strain>
    </source>
</reference>
<name>A0A401FII4_9LACO</name>
<proteinExistence type="inferred from homology"/>
<feature type="domain" description="VTT" evidence="8">
    <location>
        <begin position="31"/>
        <end position="162"/>
    </location>
</feature>
<evidence type="ECO:0000256" key="3">
    <source>
        <dbReference type="ARBA" id="ARBA00022475"/>
    </source>
</evidence>